<proteinExistence type="predicted"/>
<feature type="compositionally biased region" description="Pro residues" evidence="1">
    <location>
        <begin position="77"/>
        <end position="86"/>
    </location>
</feature>
<comment type="caution">
    <text evidence="2">The sequence shown here is derived from an EMBL/GenBank/DDBJ whole genome shotgun (WGS) entry which is preliminary data.</text>
</comment>
<evidence type="ECO:0000313" key="2">
    <source>
        <dbReference type="EMBL" id="KAK4309096.1"/>
    </source>
</evidence>
<gene>
    <name evidence="2" type="ORF">Pmani_019252</name>
</gene>
<accession>A0AAE1U5W3</accession>
<dbReference type="AlphaFoldDB" id="A0AAE1U5W3"/>
<dbReference type="EMBL" id="JAWZYT010001801">
    <property type="protein sequence ID" value="KAK4309096.1"/>
    <property type="molecule type" value="Genomic_DNA"/>
</dbReference>
<evidence type="ECO:0000313" key="3">
    <source>
        <dbReference type="Proteomes" id="UP001292094"/>
    </source>
</evidence>
<feature type="compositionally biased region" description="Low complexity" evidence="1">
    <location>
        <begin position="11"/>
        <end position="21"/>
    </location>
</feature>
<reference evidence="2" key="1">
    <citation type="submission" date="2023-11" db="EMBL/GenBank/DDBJ databases">
        <title>Genome assemblies of two species of porcelain crab, Petrolisthes cinctipes and Petrolisthes manimaculis (Anomura: Porcellanidae).</title>
        <authorList>
            <person name="Angst P."/>
        </authorList>
    </citation>
    <scope>NUCLEOTIDE SEQUENCE</scope>
    <source>
        <strain evidence="2">PB745_02</strain>
        <tissue evidence="2">Gill</tissue>
    </source>
</reference>
<feature type="compositionally biased region" description="Pro residues" evidence="1">
    <location>
        <begin position="1"/>
        <end position="10"/>
    </location>
</feature>
<dbReference type="Proteomes" id="UP001292094">
    <property type="component" value="Unassembled WGS sequence"/>
</dbReference>
<feature type="region of interest" description="Disordered" evidence="1">
    <location>
        <begin position="1"/>
        <end position="100"/>
    </location>
</feature>
<organism evidence="2 3">
    <name type="scientific">Petrolisthes manimaculis</name>
    <dbReference type="NCBI Taxonomy" id="1843537"/>
    <lineage>
        <taxon>Eukaryota</taxon>
        <taxon>Metazoa</taxon>
        <taxon>Ecdysozoa</taxon>
        <taxon>Arthropoda</taxon>
        <taxon>Crustacea</taxon>
        <taxon>Multicrustacea</taxon>
        <taxon>Malacostraca</taxon>
        <taxon>Eumalacostraca</taxon>
        <taxon>Eucarida</taxon>
        <taxon>Decapoda</taxon>
        <taxon>Pleocyemata</taxon>
        <taxon>Anomura</taxon>
        <taxon>Galatheoidea</taxon>
        <taxon>Porcellanidae</taxon>
        <taxon>Petrolisthes</taxon>
    </lineage>
</organism>
<name>A0AAE1U5W3_9EUCA</name>
<protein>
    <submittedName>
        <fullName evidence="2">Uncharacterized protein</fullName>
    </submittedName>
</protein>
<sequence>MISVPSPPSQPITHLSTITTIPTPPPTLQPPRIHKRQRQPSPNSQPHRHHTISTTSRHPPPPTSNIHLQSHNIPHYQLPPPEPPTSLPKQPTSPLSHHPK</sequence>
<evidence type="ECO:0000256" key="1">
    <source>
        <dbReference type="SAM" id="MobiDB-lite"/>
    </source>
</evidence>
<keyword evidence="3" id="KW-1185">Reference proteome</keyword>